<dbReference type="RefSeq" id="WP_221858463.1">
    <property type="nucleotide sequence ID" value="NZ_JAIKTU010000001.1"/>
</dbReference>
<gene>
    <name evidence="2" type="ORF">K5V21_01255</name>
</gene>
<reference evidence="2 3" key="1">
    <citation type="journal article" date="2021" name="Cell Host Microbe">
        <title>in vivo commensal control of Clostridioides difficile virulence.</title>
        <authorList>
            <person name="Girinathan B.P."/>
            <person name="Dibenedetto N."/>
            <person name="Worley J.N."/>
            <person name="Peltier J."/>
            <person name="Arrieta-Ortiz M.L."/>
            <person name="Rupa Christinal Immanuel S."/>
            <person name="Lavin R."/>
            <person name="Delaney M.L."/>
            <person name="Cummins C."/>
            <person name="Hoffmann M."/>
            <person name="Luo Y."/>
            <person name="Gonzalez-Escalona N."/>
            <person name="Allard M."/>
            <person name="Onderdonk A.B."/>
            <person name="Gerber G.K."/>
            <person name="Sonenshein A.L."/>
            <person name="Baliga N."/>
            <person name="Dupuy B."/>
            <person name="Bry L."/>
        </authorList>
    </citation>
    <scope>NUCLEOTIDE SEQUENCE [LARGE SCALE GENOMIC DNA]</scope>
    <source>
        <strain evidence="2 3">DSM 599</strain>
    </source>
</reference>
<protein>
    <submittedName>
        <fullName evidence="2">DUF1659 domain-containing protein</fullName>
    </submittedName>
</protein>
<evidence type="ECO:0000313" key="2">
    <source>
        <dbReference type="EMBL" id="MBY0754072.1"/>
    </source>
</evidence>
<organism evidence="2 3">
    <name type="scientific">Clostridium sardiniense</name>
    <name type="common">Clostridium absonum</name>
    <dbReference type="NCBI Taxonomy" id="29369"/>
    <lineage>
        <taxon>Bacteria</taxon>
        <taxon>Bacillati</taxon>
        <taxon>Bacillota</taxon>
        <taxon>Clostridia</taxon>
        <taxon>Eubacteriales</taxon>
        <taxon>Clostridiaceae</taxon>
        <taxon>Clostridium</taxon>
    </lineage>
</organism>
<keyword evidence="3" id="KW-1185">Reference proteome</keyword>
<proteinExistence type="predicted"/>
<evidence type="ECO:0000313" key="3">
    <source>
        <dbReference type="Proteomes" id="UP001299068"/>
    </source>
</evidence>
<feature type="domain" description="DUF1659" evidence="1">
    <location>
        <begin position="2"/>
        <end position="72"/>
    </location>
</feature>
<name>A0ABS7KTY2_CLOSR</name>
<comment type="caution">
    <text evidence="2">The sequence shown here is derived from an EMBL/GenBank/DDBJ whole genome shotgun (WGS) entry which is preliminary data.</text>
</comment>
<evidence type="ECO:0000259" key="1">
    <source>
        <dbReference type="Pfam" id="PF07872"/>
    </source>
</evidence>
<accession>A0ABS7KTY2</accession>
<dbReference type="Proteomes" id="UP001299068">
    <property type="component" value="Unassembled WGS sequence"/>
</dbReference>
<sequence>MITKTIDEVVLKITYNKGKDDKGKDIIKYQRFKDVNLNAKDEDLHAVGVALSEVVNYPAVSVEREESSLLSE</sequence>
<dbReference type="InterPro" id="IPR012454">
    <property type="entry name" value="DUF1659"/>
</dbReference>
<dbReference type="Pfam" id="PF07872">
    <property type="entry name" value="DUF1659"/>
    <property type="match status" value="1"/>
</dbReference>
<dbReference type="EMBL" id="JAIKTU010000001">
    <property type="protein sequence ID" value="MBY0754072.1"/>
    <property type="molecule type" value="Genomic_DNA"/>
</dbReference>